<evidence type="ECO:0000259" key="1">
    <source>
        <dbReference type="Pfam" id="PF07739"/>
    </source>
</evidence>
<protein>
    <submittedName>
        <fullName evidence="2">Transcriptional regulator</fullName>
    </submittedName>
</protein>
<dbReference type="InterPro" id="IPR036244">
    <property type="entry name" value="TipA-like_antibiotic-bd"/>
</dbReference>
<accession>A0ABY2J756</accession>
<dbReference type="InterPro" id="IPR012925">
    <property type="entry name" value="TipAS_dom"/>
</dbReference>
<feature type="domain" description="TipAS antibiotic-recognition" evidence="1">
    <location>
        <begin position="20"/>
        <end position="120"/>
    </location>
</feature>
<reference evidence="2 3" key="1">
    <citation type="submission" date="2019-03" db="EMBL/GenBank/DDBJ databases">
        <title>Genomics of glacier-inhabiting Cryobacterium strains.</title>
        <authorList>
            <person name="Liu Q."/>
            <person name="Xin Y.-H."/>
        </authorList>
    </citation>
    <scope>NUCLEOTIDE SEQUENCE [LARGE SCALE GENOMIC DNA]</scope>
    <source>
        <strain evidence="2 3">TMT1-23-1</strain>
    </source>
</reference>
<gene>
    <name evidence="2" type="ORF">E3T28_08085</name>
</gene>
<dbReference type="EMBL" id="SOGQ01000036">
    <property type="protein sequence ID" value="TFD00665.1"/>
    <property type="molecule type" value="Genomic_DNA"/>
</dbReference>
<organism evidence="2 3">
    <name type="scientific">Cryobacterium sinapicolor</name>
    <dbReference type="NCBI Taxonomy" id="1259236"/>
    <lineage>
        <taxon>Bacteria</taxon>
        <taxon>Bacillati</taxon>
        <taxon>Actinomycetota</taxon>
        <taxon>Actinomycetes</taxon>
        <taxon>Micrococcales</taxon>
        <taxon>Microbacteriaceae</taxon>
        <taxon>Cryobacterium</taxon>
    </lineage>
</organism>
<keyword evidence="3" id="KW-1185">Reference proteome</keyword>
<evidence type="ECO:0000313" key="2">
    <source>
        <dbReference type="EMBL" id="TFD00665.1"/>
    </source>
</evidence>
<dbReference type="Proteomes" id="UP000297853">
    <property type="component" value="Unassembled WGS sequence"/>
</dbReference>
<dbReference type="SUPFAM" id="SSF89082">
    <property type="entry name" value="Antibiotic binding domain of TipA-like multidrug resistance regulators"/>
    <property type="match status" value="1"/>
</dbReference>
<dbReference type="Gene3D" id="1.10.490.50">
    <property type="entry name" value="Antibiotic binding domain of TipA-like multidrug resistance regulators"/>
    <property type="match status" value="1"/>
</dbReference>
<comment type="caution">
    <text evidence="2">The sequence shown here is derived from an EMBL/GenBank/DDBJ whole genome shotgun (WGS) entry which is preliminary data.</text>
</comment>
<sequence>MDSFSSKYLDGCREALEEEQSRSLAATNYWEKVDRALVHRDWDALYLKIAPLVDSAAFGSEQVQSLIAAHYDIACRFYVPTARAYVGMALHYQENADMAAFHNAYQPGLAAFLADAMSIYARTTLT</sequence>
<evidence type="ECO:0000313" key="3">
    <source>
        <dbReference type="Proteomes" id="UP000297853"/>
    </source>
</evidence>
<name>A0ABY2J756_9MICO</name>
<proteinExistence type="predicted"/>
<dbReference type="Pfam" id="PF07739">
    <property type="entry name" value="TipAS"/>
    <property type="match status" value="1"/>
</dbReference>